<reference evidence="1 2" key="1">
    <citation type="submission" date="2011-07" db="EMBL/GenBank/DDBJ databases">
        <authorList>
            <person name="Harkins D.M."/>
            <person name="Madupu R."/>
            <person name="Durkin A.S."/>
            <person name="Torralba M."/>
            <person name="Methe B."/>
            <person name="Sutton G.G."/>
            <person name="Nelson K.E."/>
        </authorList>
    </citation>
    <scope>NUCLEOTIDE SEQUENCE [LARGE SCALE GENOMIC DNA]</scope>
    <source>
        <strain evidence="1 2">X</strain>
    </source>
</reference>
<organism evidence="1 2">
    <name type="scientific">Streptococcus infantis X</name>
    <dbReference type="NCBI Taxonomy" id="997830"/>
    <lineage>
        <taxon>Bacteria</taxon>
        <taxon>Bacillati</taxon>
        <taxon>Bacillota</taxon>
        <taxon>Bacilli</taxon>
        <taxon>Lactobacillales</taxon>
        <taxon>Streptococcaceae</taxon>
        <taxon>Streptococcus</taxon>
    </lineage>
</organism>
<dbReference type="Proteomes" id="UP000003399">
    <property type="component" value="Unassembled WGS sequence"/>
</dbReference>
<comment type="caution">
    <text evidence="1">The sequence shown here is derived from an EMBL/GenBank/DDBJ whole genome shotgun (WGS) entry which is preliminary data.</text>
</comment>
<proteinExistence type="predicted"/>
<evidence type="ECO:0000313" key="1">
    <source>
        <dbReference type="EMBL" id="EGV15653.1"/>
    </source>
</evidence>
<dbReference type="AlphaFoldDB" id="F9PDC1"/>
<protein>
    <submittedName>
        <fullName evidence="1">Conserved domain protein</fullName>
    </submittedName>
</protein>
<gene>
    <name evidence="1" type="ORF">HMPREF1124_0919</name>
</gene>
<dbReference type="PATRIC" id="fig|997830.4.peg.406"/>
<sequence length="58" mass="7025">MRKRLRYKNRPQDVNVYFYGNRMKSLNTNDHSHLEIIKQKQKAWIVPMTSMEKSLSTL</sequence>
<accession>F9PDC1</accession>
<name>F9PDC1_9STRE</name>
<evidence type="ECO:0000313" key="2">
    <source>
        <dbReference type="Proteomes" id="UP000003399"/>
    </source>
</evidence>
<dbReference type="EMBL" id="AFUQ01000001">
    <property type="protein sequence ID" value="EGV15653.1"/>
    <property type="molecule type" value="Genomic_DNA"/>
</dbReference>